<gene>
    <name evidence="1" type="ORF">OWV82_019828</name>
</gene>
<evidence type="ECO:0000313" key="1">
    <source>
        <dbReference type="EMBL" id="KAJ4706138.1"/>
    </source>
</evidence>
<dbReference type="Proteomes" id="UP001164539">
    <property type="component" value="Chromosome 11"/>
</dbReference>
<evidence type="ECO:0000313" key="2">
    <source>
        <dbReference type="Proteomes" id="UP001164539"/>
    </source>
</evidence>
<keyword evidence="2" id="KW-1185">Reference proteome</keyword>
<protein>
    <submittedName>
        <fullName evidence="1">Transcription factor</fullName>
    </submittedName>
</protein>
<proteinExistence type="predicted"/>
<accession>A0ACC1X4Z3</accession>
<reference evidence="1 2" key="1">
    <citation type="journal article" date="2023" name="Science">
        <title>Complex scaffold remodeling in plant triterpene biosynthesis.</title>
        <authorList>
            <person name="De La Pena R."/>
            <person name="Hodgson H."/>
            <person name="Liu J.C."/>
            <person name="Stephenson M.J."/>
            <person name="Martin A.C."/>
            <person name="Owen C."/>
            <person name="Harkess A."/>
            <person name="Leebens-Mack J."/>
            <person name="Jimenez L.E."/>
            <person name="Osbourn A."/>
            <person name="Sattely E.S."/>
        </authorList>
    </citation>
    <scope>NUCLEOTIDE SEQUENCE [LARGE SCALE GENOMIC DNA]</scope>
    <source>
        <strain evidence="2">cv. JPN11</strain>
        <tissue evidence="1">Leaf</tissue>
    </source>
</reference>
<organism evidence="1 2">
    <name type="scientific">Melia azedarach</name>
    <name type="common">Chinaberry tree</name>
    <dbReference type="NCBI Taxonomy" id="155640"/>
    <lineage>
        <taxon>Eukaryota</taxon>
        <taxon>Viridiplantae</taxon>
        <taxon>Streptophyta</taxon>
        <taxon>Embryophyta</taxon>
        <taxon>Tracheophyta</taxon>
        <taxon>Spermatophyta</taxon>
        <taxon>Magnoliopsida</taxon>
        <taxon>eudicotyledons</taxon>
        <taxon>Gunneridae</taxon>
        <taxon>Pentapetalae</taxon>
        <taxon>rosids</taxon>
        <taxon>malvids</taxon>
        <taxon>Sapindales</taxon>
        <taxon>Meliaceae</taxon>
        <taxon>Melia</taxon>
    </lineage>
</organism>
<name>A0ACC1X4Z3_MELAZ</name>
<sequence>MFPLHTGDELFFNNVSSTSHHQYKIPQDLILGHASVDGCIINDNMGKSRRPKTCSMDTEKIPVDNKNNNNKKMMHRDIERQRRQEMATLYASLRSLLPLEFIKGKRSTSDQMNEAVNYIKHLEKKIKGLGVKRDEIKRLSNLSASAADSQIGSSDANISPCSIIVRPSVVGVEIVYSCRYLDQGLPLSRLLAILLDEGLCVVNCVSARVDERLLHTVQTEVNDPTSFNLRELQQKLTQVK</sequence>
<dbReference type="EMBL" id="CM051404">
    <property type="protein sequence ID" value="KAJ4706138.1"/>
    <property type="molecule type" value="Genomic_DNA"/>
</dbReference>
<comment type="caution">
    <text evidence="1">The sequence shown here is derived from an EMBL/GenBank/DDBJ whole genome shotgun (WGS) entry which is preliminary data.</text>
</comment>